<dbReference type="PANTHER" id="PTHR31644">
    <property type="entry name" value="TRANSCRIPTIONAL ACTIVATOR ARO80-RELATED"/>
    <property type="match status" value="1"/>
</dbReference>
<accession>C6HP56</accession>
<dbReference type="InterPro" id="IPR052780">
    <property type="entry name" value="AAA_Catabolism_Regulators"/>
</dbReference>
<dbReference type="GO" id="GO:0009074">
    <property type="term" value="P:aromatic amino acid family catabolic process"/>
    <property type="evidence" value="ECO:0007669"/>
    <property type="project" value="TreeGrafter"/>
</dbReference>
<dbReference type="HOGENOM" id="CLU_1224461_0_0_1"/>
<reference evidence="3" key="1">
    <citation type="submission" date="2009-05" db="EMBL/GenBank/DDBJ databases">
        <title>The genome sequence of Ajellomyces capsulatus strain H143.</title>
        <authorList>
            <person name="Champion M."/>
            <person name="Cuomo C.A."/>
            <person name="Ma L.-J."/>
            <person name="Henn M.R."/>
            <person name="Sil A."/>
            <person name="Goldman B."/>
            <person name="Young S.K."/>
            <person name="Kodira C.D."/>
            <person name="Zeng Q."/>
            <person name="Koehrsen M."/>
            <person name="Alvarado L."/>
            <person name="Berlin A.M."/>
            <person name="Borenstein D."/>
            <person name="Chen Z."/>
            <person name="Engels R."/>
            <person name="Freedman E."/>
            <person name="Gellesch M."/>
            <person name="Goldberg J."/>
            <person name="Griggs A."/>
            <person name="Gujja S."/>
            <person name="Heiman D.I."/>
            <person name="Hepburn T.A."/>
            <person name="Howarth C."/>
            <person name="Jen D."/>
            <person name="Larson L."/>
            <person name="Lewis B."/>
            <person name="Mehta T."/>
            <person name="Park D."/>
            <person name="Pearson M."/>
            <person name="Roberts A."/>
            <person name="Saif S."/>
            <person name="Shea T.D."/>
            <person name="Shenoy N."/>
            <person name="Sisk P."/>
            <person name="Stolte C."/>
            <person name="Sykes S."/>
            <person name="Walk T."/>
            <person name="White J."/>
            <person name="Yandava C."/>
            <person name="Klein B."/>
            <person name="McEwen J.G."/>
            <person name="Puccia R."/>
            <person name="Goldman G.H."/>
            <person name="Felipe M.S."/>
            <person name="Nino-Vega G."/>
            <person name="San-Blas G."/>
            <person name="Taylor J.W."/>
            <person name="Mendoza L."/>
            <person name="Galagan J.E."/>
            <person name="Nusbaum C."/>
            <person name="Birren B.W."/>
        </authorList>
    </citation>
    <scope>NUCLEOTIDE SEQUENCE [LARGE SCALE GENOMIC DNA]</scope>
    <source>
        <strain evidence="3">H143</strain>
    </source>
</reference>
<evidence type="ECO:0000256" key="1">
    <source>
        <dbReference type="SAM" id="MobiDB-lite"/>
    </source>
</evidence>
<dbReference type="EMBL" id="GG692432">
    <property type="protein sequence ID" value="EER38252.1"/>
    <property type="molecule type" value="Genomic_DNA"/>
</dbReference>
<dbReference type="VEuPathDB" id="FungiDB:HCDG_07987"/>
<evidence type="ECO:0000313" key="2">
    <source>
        <dbReference type="EMBL" id="EER38252.1"/>
    </source>
</evidence>
<sequence>MLPLPQWGINMDPVSSEDCRFLDPHEDRSIDLMQDCWMDISKIMYTSNQVLFQSKEQTSNLIKSGRYREQIDKFIPSLREFRTKFDRVSMPAHMRHILAIEYEYTRLYVNCLALQAVVDRWTTMSNEVQHPSTAGSTRPNSTAQTNSSTAANATASWRVLMEQYQVNEPYIQEVVDASRRILKTVLDGLLPGNSLKHAPVRTFFRILSGMIFILKVRCDIPNKPSP</sequence>
<proteinExistence type="predicted"/>
<name>C6HP56_AJECH</name>
<dbReference type="eggNOG" id="ENOG502QQTI">
    <property type="taxonomic scope" value="Eukaryota"/>
</dbReference>
<feature type="compositionally biased region" description="Polar residues" evidence="1">
    <location>
        <begin position="128"/>
        <end position="139"/>
    </location>
</feature>
<dbReference type="GO" id="GO:0005634">
    <property type="term" value="C:nucleus"/>
    <property type="evidence" value="ECO:0007669"/>
    <property type="project" value="TreeGrafter"/>
</dbReference>
<dbReference type="STRING" id="544712.C6HP56"/>
<protein>
    <submittedName>
        <fullName evidence="2">C6 transcription factor</fullName>
    </submittedName>
</protein>
<dbReference type="Proteomes" id="UP000002624">
    <property type="component" value="Unassembled WGS sequence"/>
</dbReference>
<evidence type="ECO:0000313" key="3">
    <source>
        <dbReference type="Proteomes" id="UP000002624"/>
    </source>
</evidence>
<organism evidence="2 3">
    <name type="scientific">Ajellomyces capsulatus (strain H143)</name>
    <name type="common">Darling's disease fungus</name>
    <name type="synonym">Histoplasma capsulatum</name>
    <dbReference type="NCBI Taxonomy" id="544712"/>
    <lineage>
        <taxon>Eukaryota</taxon>
        <taxon>Fungi</taxon>
        <taxon>Dikarya</taxon>
        <taxon>Ascomycota</taxon>
        <taxon>Pezizomycotina</taxon>
        <taxon>Eurotiomycetes</taxon>
        <taxon>Eurotiomycetidae</taxon>
        <taxon>Onygenales</taxon>
        <taxon>Ajellomycetaceae</taxon>
        <taxon>Histoplasma</taxon>
    </lineage>
</organism>
<dbReference type="OrthoDB" id="2262349at2759"/>
<gene>
    <name evidence="2" type="ORF">HCDG_07987</name>
</gene>
<dbReference type="GO" id="GO:0045944">
    <property type="term" value="P:positive regulation of transcription by RNA polymerase II"/>
    <property type="evidence" value="ECO:0007669"/>
    <property type="project" value="TreeGrafter"/>
</dbReference>
<dbReference type="PANTHER" id="PTHR31644:SF2">
    <property type="entry name" value="TRANSCRIPTIONAL ACTIVATOR ARO80-RELATED"/>
    <property type="match status" value="1"/>
</dbReference>
<dbReference type="GO" id="GO:0000981">
    <property type="term" value="F:DNA-binding transcription factor activity, RNA polymerase II-specific"/>
    <property type="evidence" value="ECO:0007669"/>
    <property type="project" value="TreeGrafter"/>
</dbReference>
<dbReference type="AlphaFoldDB" id="C6HP56"/>
<feature type="region of interest" description="Disordered" evidence="1">
    <location>
        <begin position="128"/>
        <end position="148"/>
    </location>
</feature>